<evidence type="ECO:0000256" key="7">
    <source>
        <dbReference type="HAMAP-Rule" id="MF_00090"/>
    </source>
</evidence>
<evidence type="ECO:0000256" key="6">
    <source>
        <dbReference type="ARBA" id="ARBA00022691"/>
    </source>
</evidence>
<evidence type="ECO:0000256" key="1">
    <source>
        <dbReference type="ARBA" id="ARBA00004496"/>
    </source>
</evidence>
<keyword evidence="4 7" id="KW-0489">Methyltransferase</keyword>
<dbReference type="InterPro" id="IPR029063">
    <property type="entry name" value="SAM-dependent_MTases_sf"/>
</dbReference>
<dbReference type="PROSITE" id="PS01279">
    <property type="entry name" value="PCMT"/>
    <property type="match status" value="1"/>
</dbReference>
<sequence>MVERVKKRSDAWLDKLKPANSNTRISVGGRVAPEGRPQLLAGSPNNLGLTSDRLRMRMVERVRAQGVEHEVVLGALARVARHRFVDQALASRAYEDGALPIGHGQTISQPWVVARMLAALCEPDTPRKVLEIGTGCGYQAAVMSHIFAQVFTVERVRPLYDMAKTRLQDMAIRNVHCLFGDGMLGWSAKAPFDAIVVAAAGLSIPQTLLDQLAVGGKLIAPEGDTNQRLIMVTRQSTREWRRVELEAVRFVPLKPGVQT</sequence>
<comment type="similarity">
    <text evidence="2 7">Belongs to the methyltransferase superfamily. L-isoaspartyl/D-aspartyl protein methyltransferase family.</text>
</comment>
<comment type="catalytic activity">
    <reaction evidence="7">
        <text>[protein]-L-isoaspartate + S-adenosyl-L-methionine = [protein]-L-isoaspartate alpha-methyl ester + S-adenosyl-L-homocysteine</text>
        <dbReference type="Rhea" id="RHEA:12705"/>
        <dbReference type="Rhea" id="RHEA-COMP:12143"/>
        <dbReference type="Rhea" id="RHEA-COMP:12144"/>
        <dbReference type="ChEBI" id="CHEBI:57856"/>
        <dbReference type="ChEBI" id="CHEBI:59789"/>
        <dbReference type="ChEBI" id="CHEBI:90596"/>
        <dbReference type="ChEBI" id="CHEBI:90598"/>
        <dbReference type="EC" id="2.1.1.77"/>
    </reaction>
</comment>
<dbReference type="InterPro" id="IPR000682">
    <property type="entry name" value="PCMT"/>
</dbReference>
<evidence type="ECO:0000313" key="8">
    <source>
        <dbReference type="EMBL" id="UOD49303.1"/>
    </source>
</evidence>
<dbReference type="GO" id="GO:0032259">
    <property type="term" value="P:methylation"/>
    <property type="evidence" value="ECO:0007669"/>
    <property type="project" value="UniProtKB-KW"/>
</dbReference>
<proteinExistence type="inferred from homology"/>
<comment type="subcellular location">
    <subcellularLocation>
        <location evidence="1 7">Cytoplasm</location>
    </subcellularLocation>
</comment>
<name>A0ABY4AG93_9BURK</name>
<evidence type="ECO:0000256" key="5">
    <source>
        <dbReference type="ARBA" id="ARBA00022679"/>
    </source>
</evidence>
<accession>A0ABY4AG93</accession>
<evidence type="ECO:0000256" key="3">
    <source>
        <dbReference type="ARBA" id="ARBA00022490"/>
    </source>
</evidence>
<dbReference type="GO" id="GO:0004719">
    <property type="term" value="F:protein-L-isoaspartate (D-aspartate) O-methyltransferase activity"/>
    <property type="evidence" value="ECO:0007669"/>
    <property type="project" value="UniProtKB-EC"/>
</dbReference>
<feature type="active site" evidence="7">
    <location>
        <position position="108"/>
    </location>
</feature>
<keyword evidence="6 7" id="KW-0949">S-adenosyl-L-methionine</keyword>
<dbReference type="PANTHER" id="PTHR11579">
    <property type="entry name" value="PROTEIN-L-ISOASPARTATE O-METHYLTRANSFERASE"/>
    <property type="match status" value="1"/>
</dbReference>
<dbReference type="EC" id="2.1.1.77" evidence="7"/>
<dbReference type="NCBIfam" id="TIGR00080">
    <property type="entry name" value="pimt"/>
    <property type="match status" value="1"/>
</dbReference>
<dbReference type="Proteomes" id="UP000831607">
    <property type="component" value="Chromosome"/>
</dbReference>
<gene>
    <name evidence="7" type="primary">pcm</name>
    <name evidence="8" type="ORF">DHf2319_07295</name>
</gene>
<evidence type="ECO:0000256" key="2">
    <source>
        <dbReference type="ARBA" id="ARBA00005369"/>
    </source>
</evidence>
<dbReference type="NCBIfam" id="NF001453">
    <property type="entry name" value="PRK00312.1"/>
    <property type="match status" value="1"/>
</dbReference>
<comment type="function">
    <text evidence="7">Catalyzes the methyl esterification of L-isoaspartyl residues in peptides and proteins that result from spontaneous decomposition of normal L-aspartyl and L-asparaginyl residues. It plays a role in the repair and/or degradation of damaged proteins.</text>
</comment>
<dbReference type="PANTHER" id="PTHR11579:SF0">
    <property type="entry name" value="PROTEIN-L-ISOASPARTATE(D-ASPARTATE) O-METHYLTRANSFERASE"/>
    <property type="match status" value="1"/>
</dbReference>
<keyword evidence="5 7" id="KW-0808">Transferase</keyword>
<dbReference type="SUPFAM" id="SSF53335">
    <property type="entry name" value="S-adenosyl-L-methionine-dependent methyltransferases"/>
    <property type="match status" value="1"/>
</dbReference>
<dbReference type="RefSeq" id="WP_243477436.1">
    <property type="nucleotide sequence ID" value="NZ_CP063982.1"/>
</dbReference>
<evidence type="ECO:0000313" key="9">
    <source>
        <dbReference type="Proteomes" id="UP000831607"/>
    </source>
</evidence>
<dbReference type="CDD" id="cd02440">
    <property type="entry name" value="AdoMet_MTases"/>
    <property type="match status" value="1"/>
</dbReference>
<protein>
    <recommendedName>
        <fullName evidence="7">Protein-L-isoaspartate O-methyltransferase</fullName>
        <ecNumber evidence="7">2.1.1.77</ecNumber>
    </recommendedName>
    <alternativeName>
        <fullName evidence="7">L-isoaspartyl protein carboxyl methyltransferase</fullName>
    </alternativeName>
    <alternativeName>
        <fullName evidence="7">Protein L-isoaspartyl methyltransferase</fullName>
    </alternativeName>
    <alternativeName>
        <fullName evidence="7">Protein-beta-aspartate methyltransferase</fullName>
        <shortName evidence="7">PIMT</shortName>
    </alternativeName>
</protein>
<dbReference type="HAMAP" id="MF_00090">
    <property type="entry name" value="PIMT"/>
    <property type="match status" value="1"/>
</dbReference>
<evidence type="ECO:0000256" key="4">
    <source>
        <dbReference type="ARBA" id="ARBA00022603"/>
    </source>
</evidence>
<organism evidence="8 9">
    <name type="scientific">Orrella daihaiensis</name>
    <dbReference type="NCBI Taxonomy" id="2782176"/>
    <lineage>
        <taxon>Bacteria</taxon>
        <taxon>Pseudomonadati</taxon>
        <taxon>Pseudomonadota</taxon>
        <taxon>Betaproteobacteria</taxon>
        <taxon>Burkholderiales</taxon>
        <taxon>Alcaligenaceae</taxon>
        <taxon>Orrella</taxon>
    </lineage>
</organism>
<dbReference type="EMBL" id="CP063982">
    <property type="protein sequence ID" value="UOD49303.1"/>
    <property type="molecule type" value="Genomic_DNA"/>
</dbReference>
<reference evidence="8 9" key="1">
    <citation type="submission" date="2020-11" db="EMBL/GenBank/DDBJ databases">
        <title>Algicoccus daihaiensis sp.nov., isolated from Daihai Lake in Inner Mongolia.</title>
        <authorList>
            <person name="Kai J."/>
        </authorList>
    </citation>
    <scope>NUCLEOTIDE SEQUENCE [LARGE SCALE GENOMIC DNA]</scope>
    <source>
        <strain evidence="9">f23</strain>
    </source>
</reference>
<keyword evidence="3 7" id="KW-0963">Cytoplasm</keyword>
<dbReference type="Gene3D" id="3.40.50.150">
    <property type="entry name" value="Vaccinia Virus protein VP39"/>
    <property type="match status" value="1"/>
</dbReference>
<keyword evidence="9" id="KW-1185">Reference proteome</keyword>
<dbReference type="Pfam" id="PF01135">
    <property type="entry name" value="PCMT"/>
    <property type="match status" value="1"/>
</dbReference>